<dbReference type="InterPro" id="IPR012336">
    <property type="entry name" value="Thioredoxin-like_fold"/>
</dbReference>
<evidence type="ECO:0000313" key="4">
    <source>
        <dbReference type="Proteomes" id="UP000245293"/>
    </source>
</evidence>
<proteinExistence type="predicted"/>
<gene>
    <name evidence="3" type="ORF">DFK10_11535</name>
</gene>
<dbReference type="Pfam" id="PF13462">
    <property type="entry name" value="Thioredoxin_4"/>
    <property type="match status" value="1"/>
</dbReference>
<dbReference type="Proteomes" id="UP000245293">
    <property type="component" value="Unassembled WGS sequence"/>
</dbReference>
<evidence type="ECO:0000313" key="3">
    <source>
        <dbReference type="EMBL" id="PWG16421.1"/>
    </source>
</evidence>
<comment type="caution">
    <text evidence="3">The sequence shown here is derived from an EMBL/GenBank/DDBJ whole genome shotgun (WGS) entry which is preliminary data.</text>
</comment>
<reference evidence="4" key="1">
    <citation type="submission" date="2018-05" db="EMBL/GenBank/DDBJ databases">
        <authorList>
            <person name="Du Z."/>
            <person name="Wang X."/>
        </authorList>
    </citation>
    <scope>NUCLEOTIDE SEQUENCE [LARGE SCALE GENOMIC DNA]</scope>
    <source>
        <strain evidence="4">WDS4C29</strain>
    </source>
</reference>
<dbReference type="Gene3D" id="3.40.30.10">
    <property type="entry name" value="Glutaredoxin"/>
    <property type="match status" value="1"/>
</dbReference>
<name>A0A2V1P1K4_9RHOB</name>
<comment type="function">
    <text evidence="1">May be required for disulfide bond formation in some proteins.</text>
</comment>
<dbReference type="InterPro" id="IPR013766">
    <property type="entry name" value="Thioredoxin_domain"/>
</dbReference>
<protein>
    <submittedName>
        <fullName evidence="3">Thiol-disulfide oxidoreductase</fullName>
    </submittedName>
</protein>
<evidence type="ECO:0000256" key="1">
    <source>
        <dbReference type="ARBA" id="ARBA00003565"/>
    </source>
</evidence>
<accession>A0A2V1P1K4</accession>
<evidence type="ECO:0000259" key="2">
    <source>
        <dbReference type="PROSITE" id="PS51352"/>
    </source>
</evidence>
<organism evidence="3 4">
    <name type="scientific">Salibaculum griseiflavum</name>
    <dbReference type="NCBI Taxonomy" id="1914409"/>
    <lineage>
        <taxon>Bacteria</taxon>
        <taxon>Pseudomonadati</taxon>
        <taxon>Pseudomonadota</taxon>
        <taxon>Alphaproteobacteria</taxon>
        <taxon>Rhodobacterales</taxon>
        <taxon>Roseobacteraceae</taxon>
        <taxon>Salibaculum</taxon>
    </lineage>
</organism>
<dbReference type="AlphaFoldDB" id="A0A2V1P1K4"/>
<dbReference type="EMBL" id="QETF01000013">
    <property type="protein sequence ID" value="PWG16421.1"/>
    <property type="molecule type" value="Genomic_DNA"/>
</dbReference>
<dbReference type="InterPro" id="IPR036249">
    <property type="entry name" value="Thioredoxin-like_sf"/>
</dbReference>
<dbReference type="PROSITE" id="PS51352">
    <property type="entry name" value="THIOREDOXIN_2"/>
    <property type="match status" value="1"/>
</dbReference>
<feature type="domain" description="Thioredoxin" evidence="2">
    <location>
        <begin position="25"/>
        <end position="218"/>
    </location>
</feature>
<dbReference type="RefSeq" id="WP_109389190.1">
    <property type="nucleotide sequence ID" value="NZ_QETF01000013.1"/>
</dbReference>
<dbReference type="OrthoDB" id="8478320at2"/>
<dbReference type="SUPFAM" id="SSF52833">
    <property type="entry name" value="Thioredoxin-like"/>
    <property type="match status" value="1"/>
</dbReference>
<keyword evidence="4" id="KW-1185">Reference proteome</keyword>
<sequence>MKNALLATVAVAAVAGGAWFLSRPAVPADPVLGAALAQDAEYDASQIIEMVKGAEDAPVEVIEYASFTCPHCANFHDNQYPQIEENYIDTGKVRFVYREVYFDRPGLWASMVARCGGEERFFGITDLIYERQDEWARRESGEEIISDLRRIGKVAGLTDEDLDACLTDGETAQNLYGWYLANAEADDVQGTPSFVINGEKYSNMSYDDFAAILDEKLAEADAAE</sequence>